<dbReference type="Gene3D" id="3.40.50.12140">
    <property type="entry name" value="Domain of unknown function DUF4159"/>
    <property type="match status" value="1"/>
</dbReference>
<comment type="caution">
    <text evidence="2">The sequence shown here is derived from an EMBL/GenBank/DDBJ whole genome shotgun (WGS) entry which is preliminary data.</text>
</comment>
<dbReference type="AlphaFoldDB" id="A0A918VWQ1"/>
<dbReference type="Proteomes" id="UP000610456">
    <property type="component" value="Unassembled WGS sequence"/>
</dbReference>
<evidence type="ECO:0000259" key="1">
    <source>
        <dbReference type="Pfam" id="PF13709"/>
    </source>
</evidence>
<reference evidence="2" key="2">
    <citation type="submission" date="2020-09" db="EMBL/GenBank/DDBJ databases">
        <authorList>
            <person name="Sun Q."/>
            <person name="Kim S."/>
        </authorList>
    </citation>
    <scope>NUCLEOTIDE SEQUENCE</scope>
    <source>
        <strain evidence="2">KCTC 12719</strain>
    </source>
</reference>
<evidence type="ECO:0000313" key="3">
    <source>
        <dbReference type="Proteomes" id="UP000610456"/>
    </source>
</evidence>
<proteinExistence type="predicted"/>
<dbReference type="EMBL" id="BMXB01000002">
    <property type="protein sequence ID" value="GHA30576.1"/>
    <property type="molecule type" value="Genomic_DNA"/>
</dbReference>
<organism evidence="2 3">
    <name type="scientific">Salinimicrobium marinum</name>
    <dbReference type="NCBI Taxonomy" id="680283"/>
    <lineage>
        <taxon>Bacteria</taxon>
        <taxon>Pseudomonadati</taxon>
        <taxon>Bacteroidota</taxon>
        <taxon>Flavobacteriia</taxon>
        <taxon>Flavobacteriales</taxon>
        <taxon>Flavobacteriaceae</taxon>
        <taxon>Salinimicrobium</taxon>
    </lineage>
</organism>
<evidence type="ECO:0000313" key="2">
    <source>
        <dbReference type="EMBL" id="GHA30576.1"/>
    </source>
</evidence>
<sequence length="233" mass="26845">MKNNRIILKAFPIFTFYSKMKYFLLFGLLLTGSFFSHGQELAVLKYDGGGDWYSNPTSLPNLISFCNEKLQTVLEPKPQTVEPGSTDIFQYPFVHMTGHGNVFFSEEDAANLRNYLFSGGFLHIDDNYGINEYIRRELKKVFPEKELTELPAEHPIFSTAFAFPKGLPKIHEHDGKRPQAFGLFENDRLMVLFTYETDLGNGWENQEVHNDPQEVRLKALQMGANIIKYVFQN</sequence>
<accession>A0A918VWQ1</accession>
<protein>
    <recommendedName>
        <fullName evidence="1">DUF4159 domain-containing protein</fullName>
    </recommendedName>
</protein>
<feature type="domain" description="DUF4159" evidence="1">
    <location>
        <begin position="41"/>
        <end position="231"/>
    </location>
</feature>
<keyword evidence="3" id="KW-1185">Reference proteome</keyword>
<reference evidence="2" key="1">
    <citation type="journal article" date="2014" name="Int. J. Syst. Evol. Microbiol.">
        <title>Complete genome sequence of Corynebacterium casei LMG S-19264T (=DSM 44701T), isolated from a smear-ripened cheese.</title>
        <authorList>
            <consortium name="US DOE Joint Genome Institute (JGI-PGF)"/>
            <person name="Walter F."/>
            <person name="Albersmeier A."/>
            <person name="Kalinowski J."/>
            <person name="Ruckert C."/>
        </authorList>
    </citation>
    <scope>NUCLEOTIDE SEQUENCE</scope>
    <source>
        <strain evidence="2">KCTC 12719</strain>
    </source>
</reference>
<gene>
    <name evidence="2" type="ORF">GCM10007103_10050</name>
</gene>
<name>A0A918VWQ1_9FLAO</name>
<dbReference type="InterPro" id="IPR025297">
    <property type="entry name" value="DUF4159"/>
</dbReference>
<dbReference type="Pfam" id="PF13709">
    <property type="entry name" value="DUF4159"/>
    <property type="match status" value="1"/>
</dbReference>